<protein>
    <recommendedName>
        <fullName evidence="4">S1 motif domain-containing protein</fullName>
    </recommendedName>
</protein>
<accession>A0A7S2R5S2</accession>
<evidence type="ECO:0000256" key="2">
    <source>
        <dbReference type="ARBA" id="ARBA00022552"/>
    </source>
</evidence>
<dbReference type="InterPro" id="IPR011990">
    <property type="entry name" value="TPR-like_helical_dom_sf"/>
</dbReference>
<dbReference type="SUPFAM" id="SSF50249">
    <property type="entry name" value="Nucleic acid-binding proteins"/>
    <property type="match status" value="2"/>
</dbReference>
<dbReference type="InterPro" id="IPR045209">
    <property type="entry name" value="Rrp5"/>
</dbReference>
<dbReference type="Pfam" id="PF00575">
    <property type="entry name" value="S1"/>
    <property type="match status" value="2"/>
</dbReference>
<dbReference type="GO" id="GO:0003723">
    <property type="term" value="F:RNA binding"/>
    <property type="evidence" value="ECO:0007669"/>
    <property type="project" value="TreeGrafter"/>
</dbReference>
<dbReference type="PANTHER" id="PTHR23270">
    <property type="entry name" value="PROGRAMMED CELL DEATH PROTEIN 11 PRE-RRNA PROCESSING PROTEIN RRP5"/>
    <property type="match status" value="1"/>
</dbReference>
<dbReference type="InterPro" id="IPR012340">
    <property type="entry name" value="NA-bd_OB-fold"/>
</dbReference>
<comment type="subcellular location">
    <subcellularLocation>
        <location evidence="1">Nucleus</location>
        <location evidence="1">Nucleolus</location>
    </subcellularLocation>
</comment>
<dbReference type="InterPro" id="IPR003107">
    <property type="entry name" value="HAT"/>
</dbReference>
<dbReference type="Gene3D" id="1.25.40.10">
    <property type="entry name" value="Tetratricopeptide repeat domain"/>
    <property type="match status" value="2"/>
</dbReference>
<dbReference type="Pfam" id="PF13174">
    <property type="entry name" value="TPR_6"/>
    <property type="match status" value="1"/>
</dbReference>
<proteinExistence type="predicted"/>
<dbReference type="EMBL" id="HBHK01000038">
    <property type="protein sequence ID" value="CAD9661492.1"/>
    <property type="molecule type" value="Transcribed_RNA"/>
</dbReference>
<keyword evidence="2" id="KW-0698">rRNA processing</keyword>
<feature type="domain" description="S1 motif" evidence="4">
    <location>
        <begin position="155"/>
        <end position="224"/>
    </location>
</feature>
<dbReference type="InterPro" id="IPR003029">
    <property type="entry name" value="S1_domain"/>
</dbReference>
<feature type="compositionally biased region" description="Acidic residues" evidence="3">
    <location>
        <begin position="321"/>
        <end position="338"/>
    </location>
</feature>
<dbReference type="FunFam" id="2.40.50.140:FF:000103">
    <property type="entry name" value="protein RRP5 homolog"/>
    <property type="match status" value="1"/>
</dbReference>
<sequence>MVEKEGQARKRQLGGVVVKSASKKTKGGAAAGDDGHDSLFENLSALNYKPGCVVTGRVDFNKKGDGYVRVWLAPWVYGRLWETDIDDVDEWKTNPFEDLKQDQFIHCVLLKSLDPSKVDVSIRPSIIGSLGVGDMVDTKVLRAEFEQSKALPEVGTLVKGFVDRVASVGAFIRLSRGASAIVPMRNLADRYVKDAAKEFPVGKLVAGRIIEVDPSRPKIVASLSSSSVVGSSDVHTWDTLKSGDKLSGEVVRVEERYVLVHLSKSARLRGICHKSQIADEFVEDCSKLCSPGDNVRVVVLDVDKEKKTITLSMKASHFEGDEANESSSDDDEDDDENGGVEVLKGKFVSNKKVLSAVEDSDDDEESSESGDEESQDEEKAMSEDEGASSSDEEGSDASSSEEEGESKSGMTLQNILKKTKKTVKDESSDSDSDSDDESSGSEGEDKKSKTKTKSSSKTRERQRKLEEAALVAKEQAMLRDDSTPQSADEYERLLVGSPNSSQLWISYMAFQVSQTEVDQGRAIAERALNAINYREEEEKQNVLCALLRLENDFGTEKSVNKVIKRMTQQMEPEQAYFKVADMYKSKDQLEKADVALRKAVKASKGSSEEAWFRRMQLKFLMKDPAGAQKLLQSAIKEAPKSQANSLTMQYARLEYTHKAEGGDHERARTLIEKLIDNHPKRSDLWHQYIDAEIKYVGDANEIRKLFERVTSSKLSVKNMKTFFKKWLVYETENGTEETAEEVKTRARDYVASLSE</sequence>
<name>A0A7S2R5S2_9STRA</name>
<evidence type="ECO:0000256" key="1">
    <source>
        <dbReference type="ARBA" id="ARBA00004604"/>
    </source>
</evidence>
<dbReference type="PANTHER" id="PTHR23270:SF10">
    <property type="entry name" value="PROTEIN RRP5 HOMOLOG"/>
    <property type="match status" value="1"/>
</dbReference>
<evidence type="ECO:0000313" key="5">
    <source>
        <dbReference type="EMBL" id="CAD9661492.1"/>
    </source>
</evidence>
<dbReference type="PROSITE" id="PS50126">
    <property type="entry name" value="S1"/>
    <property type="match status" value="2"/>
</dbReference>
<dbReference type="SMART" id="SM00386">
    <property type="entry name" value="HAT"/>
    <property type="match status" value="4"/>
</dbReference>
<evidence type="ECO:0000256" key="3">
    <source>
        <dbReference type="SAM" id="MobiDB-lite"/>
    </source>
</evidence>
<dbReference type="GO" id="GO:0006364">
    <property type="term" value="P:rRNA processing"/>
    <property type="evidence" value="ECO:0007669"/>
    <property type="project" value="UniProtKB-KW"/>
</dbReference>
<dbReference type="GO" id="GO:0032040">
    <property type="term" value="C:small-subunit processome"/>
    <property type="evidence" value="ECO:0007669"/>
    <property type="project" value="TreeGrafter"/>
</dbReference>
<dbReference type="InterPro" id="IPR019734">
    <property type="entry name" value="TPR_rpt"/>
</dbReference>
<dbReference type="AlphaFoldDB" id="A0A7S2R5S2"/>
<feature type="compositionally biased region" description="Acidic residues" evidence="3">
    <location>
        <begin position="428"/>
        <end position="439"/>
    </location>
</feature>
<evidence type="ECO:0000259" key="4">
    <source>
        <dbReference type="PROSITE" id="PS50126"/>
    </source>
</evidence>
<organism evidence="5">
    <name type="scientific">Mucochytrium quahogii</name>
    <dbReference type="NCBI Taxonomy" id="96639"/>
    <lineage>
        <taxon>Eukaryota</taxon>
        <taxon>Sar</taxon>
        <taxon>Stramenopiles</taxon>
        <taxon>Bigyra</taxon>
        <taxon>Labyrinthulomycetes</taxon>
        <taxon>Thraustochytrida</taxon>
        <taxon>Thraustochytriidae</taxon>
        <taxon>Mucochytrium</taxon>
    </lineage>
</organism>
<feature type="domain" description="S1 motif" evidence="4">
    <location>
        <begin position="243"/>
        <end position="314"/>
    </location>
</feature>
<feature type="region of interest" description="Disordered" evidence="3">
    <location>
        <begin position="317"/>
        <end position="465"/>
    </location>
</feature>
<dbReference type="SUPFAM" id="SSF48452">
    <property type="entry name" value="TPR-like"/>
    <property type="match status" value="2"/>
</dbReference>
<feature type="compositionally biased region" description="Acidic residues" evidence="3">
    <location>
        <begin position="383"/>
        <end position="404"/>
    </location>
</feature>
<feature type="compositionally biased region" description="Acidic residues" evidence="3">
    <location>
        <begin position="358"/>
        <end position="376"/>
    </location>
</feature>
<reference evidence="5" key="1">
    <citation type="submission" date="2021-01" db="EMBL/GenBank/DDBJ databases">
        <authorList>
            <person name="Corre E."/>
            <person name="Pelletier E."/>
            <person name="Niang G."/>
            <person name="Scheremetjew M."/>
            <person name="Finn R."/>
            <person name="Kale V."/>
            <person name="Holt S."/>
            <person name="Cochrane G."/>
            <person name="Meng A."/>
            <person name="Brown T."/>
            <person name="Cohen L."/>
        </authorList>
    </citation>
    <scope>NUCLEOTIDE SEQUENCE</scope>
    <source>
        <strain evidence="5">NY070348D</strain>
    </source>
</reference>
<dbReference type="Gene3D" id="2.40.50.140">
    <property type="entry name" value="Nucleic acid-binding proteins"/>
    <property type="match status" value="2"/>
</dbReference>
<dbReference type="SMART" id="SM00316">
    <property type="entry name" value="S1"/>
    <property type="match status" value="3"/>
</dbReference>
<gene>
    <name evidence="5" type="ORF">QSP1433_LOCUS18</name>
</gene>